<evidence type="ECO:0000256" key="4">
    <source>
        <dbReference type="ARBA" id="ARBA00022448"/>
    </source>
</evidence>
<dbReference type="GO" id="GO:0044780">
    <property type="term" value="P:bacterial-type flagellum assembly"/>
    <property type="evidence" value="ECO:0007669"/>
    <property type="project" value="InterPro"/>
</dbReference>
<comment type="subcellular location">
    <subcellularLocation>
        <location evidence="1">Cell membrane</location>
        <topology evidence="1">Multi-pass membrane protein</topology>
    </subcellularLocation>
</comment>
<dbReference type="SUPFAM" id="SSF160544">
    <property type="entry name" value="EscU C-terminal domain-like"/>
    <property type="match status" value="1"/>
</dbReference>
<evidence type="ECO:0000256" key="1">
    <source>
        <dbReference type="ARBA" id="ARBA00004651"/>
    </source>
</evidence>
<keyword evidence="6 13" id="KW-0812">Transmembrane</keyword>
<comment type="similarity">
    <text evidence="2 13">Belongs to the type III secretion exporter family.</text>
</comment>
<dbReference type="InterPro" id="IPR006135">
    <property type="entry name" value="T3SS_substrate_exporter"/>
</dbReference>
<evidence type="ECO:0000256" key="6">
    <source>
        <dbReference type="ARBA" id="ARBA00022692"/>
    </source>
</evidence>
<evidence type="ECO:0000256" key="12">
    <source>
        <dbReference type="ARBA" id="ARBA00025078"/>
    </source>
</evidence>
<protein>
    <recommendedName>
        <fullName evidence="3 13">Flagellar biosynthetic protein FlhB</fullName>
    </recommendedName>
</protein>
<dbReference type="PRINTS" id="PR00950">
    <property type="entry name" value="TYPE3IMSPROT"/>
</dbReference>
<name>A0A7Y4DUH1_9VIBR</name>
<dbReference type="Gene3D" id="3.40.1690.10">
    <property type="entry name" value="secretion proteins EscU"/>
    <property type="match status" value="1"/>
</dbReference>
<dbReference type="NCBIfam" id="TIGR00328">
    <property type="entry name" value="flhB"/>
    <property type="match status" value="1"/>
</dbReference>
<evidence type="ECO:0000256" key="14">
    <source>
        <dbReference type="SAM" id="MobiDB-lite"/>
    </source>
</evidence>
<feature type="region of interest" description="Disordered" evidence="14">
    <location>
        <begin position="1"/>
        <end position="25"/>
    </location>
</feature>
<evidence type="ECO:0000313" key="15">
    <source>
        <dbReference type="EMBL" id="NOH36382.1"/>
    </source>
</evidence>
<keyword evidence="15" id="KW-0282">Flagellum</keyword>
<dbReference type="InterPro" id="IPR006136">
    <property type="entry name" value="FlhB"/>
</dbReference>
<keyword evidence="11 13" id="KW-1006">Bacterial flagellum protein export</keyword>
<evidence type="ECO:0000256" key="13">
    <source>
        <dbReference type="RuleBase" id="RU364091"/>
    </source>
</evidence>
<evidence type="ECO:0000256" key="3">
    <source>
        <dbReference type="ARBA" id="ARBA00021622"/>
    </source>
</evidence>
<keyword evidence="4 13" id="KW-0813">Transport</keyword>
<dbReference type="GO" id="GO:0009306">
    <property type="term" value="P:protein secretion"/>
    <property type="evidence" value="ECO:0007669"/>
    <property type="project" value="InterPro"/>
</dbReference>
<evidence type="ECO:0000256" key="2">
    <source>
        <dbReference type="ARBA" id="ARBA00010690"/>
    </source>
</evidence>
<evidence type="ECO:0000313" key="16">
    <source>
        <dbReference type="Proteomes" id="UP000525336"/>
    </source>
</evidence>
<accession>A0A7Y4DUH1</accession>
<dbReference type="InterPro" id="IPR029025">
    <property type="entry name" value="T3SS_substrate_exporter_C"/>
</dbReference>
<dbReference type="AlphaFoldDB" id="A0A7Y4DUH1"/>
<feature type="compositionally biased region" description="Basic and acidic residues" evidence="14">
    <location>
        <begin position="1"/>
        <end position="12"/>
    </location>
</feature>
<feature type="transmembrane region" description="Helical" evidence="13">
    <location>
        <begin position="103"/>
        <end position="123"/>
    </location>
</feature>
<evidence type="ECO:0000256" key="7">
    <source>
        <dbReference type="ARBA" id="ARBA00022795"/>
    </source>
</evidence>
<dbReference type="Pfam" id="PF01312">
    <property type="entry name" value="Bac_export_2"/>
    <property type="match status" value="1"/>
</dbReference>
<dbReference type="PANTHER" id="PTHR30531">
    <property type="entry name" value="FLAGELLAR BIOSYNTHETIC PROTEIN FLHB"/>
    <property type="match status" value="1"/>
</dbReference>
<keyword evidence="9 13" id="KW-1133">Transmembrane helix</keyword>
<feature type="transmembrane region" description="Helical" evidence="13">
    <location>
        <begin position="144"/>
        <end position="165"/>
    </location>
</feature>
<dbReference type="PANTHER" id="PTHR30531:SF12">
    <property type="entry name" value="FLAGELLAR BIOSYNTHETIC PROTEIN FLHB"/>
    <property type="match status" value="1"/>
</dbReference>
<dbReference type="GO" id="GO:0005886">
    <property type="term" value="C:plasma membrane"/>
    <property type="evidence" value="ECO:0007669"/>
    <property type="project" value="UniProtKB-SubCell"/>
</dbReference>
<keyword evidence="8 13" id="KW-0653">Protein transport</keyword>
<reference evidence="15 16" key="1">
    <citation type="submission" date="2019-09" db="EMBL/GenBank/DDBJ databases">
        <title>Draft genome sequencing and comparative genomics of hatchery-associated Vibrios.</title>
        <authorList>
            <person name="Kehlet-Delgado H."/>
            <person name="Mueller R.S."/>
        </authorList>
    </citation>
    <scope>NUCLEOTIDE SEQUENCE [LARGE SCALE GENOMIC DNA]</scope>
    <source>
        <strain evidence="15 16">00-90-10</strain>
    </source>
</reference>
<evidence type="ECO:0000256" key="8">
    <source>
        <dbReference type="ARBA" id="ARBA00022927"/>
    </source>
</evidence>
<dbReference type="Gene3D" id="6.10.250.2080">
    <property type="match status" value="1"/>
</dbReference>
<feature type="transmembrane region" description="Helical" evidence="13">
    <location>
        <begin position="34"/>
        <end position="54"/>
    </location>
</feature>
<evidence type="ECO:0000256" key="11">
    <source>
        <dbReference type="ARBA" id="ARBA00023225"/>
    </source>
</evidence>
<feature type="transmembrane region" description="Helical" evidence="13">
    <location>
        <begin position="185"/>
        <end position="212"/>
    </location>
</feature>
<proteinExistence type="inferred from homology"/>
<keyword evidence="15" id="KW-0966">Cell projection</keyword>
<dbReference type="EMBL" id="VTXW01000049">
    <property type="protein sequence ID" value="NOH36382.1"/>
    <property type="molecule type" value="Genomic_DNA"/>
</dbReference>
<keyword evidence="7 13" id="KW-1005">Bacterial flagellum biogenesis</keyword>
<evidence type="ECO:0000256" key="10">
    <source>
        <dbReference type="ARBA" id="ARBA00023136"/>
    </source>
</evidence>
<dbReference type="Proteomes" id="UP000525336">
    <property type="component" value="Unassembled WGS sequence"/>
</dbReference>
<sequence>MSDHQDSGDKSEQPSQHKLAKARREGQVPRAKEFVSSITLISVVAYYVLNVDMIKQTFIELFLVSFQFDSQTVSQPMAIVELVGTALFSMITLFFPLLIYQMIAAIVGSTLLGGWIFSPSLLIPKWEKISPLKGLKRIFSSQSIVELFKNVIKVSLFFTLLYWVISSYISVITNLVSAHFDTVVLSVATITIEYLGYLLLIVLLFGLFDFPYQRHEFTKQMKMTKQEVKDEHKEQEGRPEVKARIRQIQTQNAKRSANERVPKANVVLTNPTRYAIALIYDLSQAEAPFVVAKGQDDVALYIRELAAKHEVEVVESPALTRAIYNTTQIDQMVPNQLFVAIAHILTYVNQLKAWRKGERNKPTSLPQFNIPKSWSDPTD</sequence>
<gene>
    <name evidence="13 15" type="primary">flhB</name>
    <name evidence="15" type="ORF">F0245_24100</name>
</gene>
<dbReference type="RefSeq" id="WP_171369513.1">
    <property type="nucleotide sequence ID" value="NZ_VTXW01000049.1"/>
</dbReference>
<keyword evidence="15" id="KW-0969">Cilium</keyword>
<evidence type="ECO:0000256" key="9">
    <source>
        <dbReference type="ARBA" id="ARBA00022989"/>
    </source>
</evidence>
<comment type="caution">
    <text evidence="15">The sequence shown here is derived from an EMBL/GenBank/DDBJ whole genome shotgun (WGS) entry which is preliminary data.</text>
</comment>
<keyword evidence="5 13" id="KW-1003">Cell membrane</keyword>
<keyword evidence="10 13" id="KW-0472">Membrane</keyword>
<evidence type="ECO:0000256" key="5">
    <source>
        <dbReference type="ARBA" id="ARBA00022475"/>
    </source>
</evidence>
<comment type="function">
    <text evidence="12 13">Required for formation of the rod structure in the basal body of the flagellar apparatus. Together with FliI and FliH, may constitute the export apparatus of flagellin.</text>
</comment>
<organism evidence="15 16">
    <name type="scientific">Vibrio chagasii</name>
    <dbReference type="NCBI Taxonomy" id="170679"/>
    <lineage>
        <taxon>Bacteria</taxon>
        <taxon>Pseudomonadati</taxon>
        <taxon>Pseudomonadota</taxon>
        <taxon>Gammaproteobacteria</taxon>
        <taxon>Vibrionales</taxon>
        <taxon>Vibrionaceae</taxon>
        <taxon>Vibrio</taxon>
    </lineage>
</organism>
<feature type="transmembrane region" description="Helical" evidence="13">
    <location>
        <begin position="75"/>
        <end position="97"/>
    </location>
</feature>